<protein>
    <submittedName>
        <fullName evidence="1">Uncharacterized protein</fullName>
    </submittedName>
</protein>
<dbReference type="AlphaFoldDB" id="A0A0F8ZR99"/>
<sequence length="70" mass="8036">MAEEDIELTEDEIGATRLALRVFCGLLLDIKNYRDAENLEEYARWQETYKEQAGIDPDCNLNELLVSALT</sequence>
<name>A0A0F8ZR99_9ZZZZ</name>
<proteinExistence type="predicted"/>
<reference evidence="1" key="1">
    <citation type="journal article" date="2015" name="Nature">
        <title>Complex archaea that bridge the gap between prokaryotes and eukaryotes.</title>
        <authorList>
            <person name="Spang A."/>
            <person name="Saw J.H."/>
            <person name="Jorgensen S.L."/>
            <person name="Zaremba-Niedzwiedzka K."/>
            <person name="Martijn J."/>
            <person name="Lind A.E."/>
            <person name="van Eijk R."/>
            <person name="Schleper C."/>
            <person name="Guy L."/>
            <person name="Ettema T.J."/>
        </authorList>
    </citation>
    <scope>NUCLEOTIDE SEQUENCE</scope>
</reference>
<gene>
    <name evidence="1" type="ORF">LCGC14_2939200</name>
</gene>
<accession>A0A0F8ZR99</accession>
<evidence type="ECO:0000313" key="1">
    <source>
        <dbReference type="EMBL" id="KKK68924.1"/>
    </source>
</evidence>
<organism evidence="1">
    <name type="scientific">marine sediment metagenome</name>
    <dbReference type="NCBI Taxonomy" id="412755"/>
    <lineage>
        <taxon>unclassified sequences</taxon>
        <taxon>metagenomes</taxon>
        <taxon>ecological metagenomes</taxon>
    </lineage>
</organism>
<comment type="caution">
    <text evidence="1">The sequence shown here is derived from an EMBL/GenBank/DDBJ whole genome shotgun (WGS) entry which is preliminary data.</text>
</comment>
<dbReference type="EMBL" id="LAZR01058907">
    <property type="protein sequence ID" value="KKK68924.1"/>
    <property type="molecule type" value="Genomic_DNA"/>
</dbReference>